<gene>
    <name evidence="2" type="ORF">WMQ36_06465</name>
</gene>
<evidence type="ECO:0000313" key="2">
    <source>
        <dbReference type="EMBL" id="MEQ2424610.1"/>
    </source>
</evidence>
<evidence type="ECO:0000256" key="1">
    <source>
        <dbReference type="SAM" id="Phobius"/>
    </source>
</evidence>
<dbReference type="EMBL" id="JBBMFM010000015">
    <property type="protein sequence ID" value="MEQ2424610.1"/>
    <property type="molecule type" value="Genomic_DNA"/>
</dbReference>
<name>A0ABV1D2J1_9FIRM</name>
<feature type="transmembrane region" description="Helical" evidence="1">
    <location>
        <begin position="85"/>
        <end position="105"/>
    </location>
</feature>
<feature type="transmembrane region" description="Helical" evidence="1">
    <location>
        <begin position="161"/>
        <end position="184"/>
    </location>
</feature>
<feature type="transmembrane region" description="Helical" evidence="1">
    <location>
        <begin position="55"/>
        <end position="73"/>
    </location>
</feature>
<proteinExistence type="predicted"/>
<protein>
    <submittedName>
        <fullName evidence="2">DUF6198 family protein</fullName>
    </submittedName>
</protein>
<dbReference type="Pfam" id="PF19700">
    <property type="entry name" value="DUF6198"/>
    <property type="match status" value="1"/>
</dbReference>
<accession>A0ABV1D2J1</accession>
<dbReference type="Proteomes" id="UP001454086">
    <property type="component" value="Unassembled WGS sequence"/>
</dbReference>
<keyword evidence="1" id="KW-0472">Membrane</keyword>
<dbReference type="PANTHER" id="PTHR40078:SF1">
    <property type="entry name" value="INTEGRAL MEMBRANE PROTEIN"/>
    <property type="match status" value="1"/>
</dbReference>
<dbReference type="RefSeq" id="WP_008724160.1">
    <property type="nucleotide sequence ID" value="NZ_JAJFDX010000006.1"/>
</dbReference>
<dbReference type="InterPro" id="IPR038750">
    <property type="entry name" value="YczE/YyaS-like"/>
</dbReference>
<keyword evidence="1" id="KW-0812">Transmembrane</keyword>
<feature type="transmembrane region" description="Helical" evidence="1">
    <location>
        <begin position="111"/>
        <end position="132"/>
    </location>
</feature>
<evidence type="ECO:0000313" key="3">
    <source>
        <dbReference type="Proteomes" id="UP001454086"/>
    </source>
</evidence>
<sequence>MEKKNIPLSRWLSYLAGIFIMNTGIALTIRAGVGLSPISSLTRVMTVVYPPLTQGTYSFLLNFVMFFGEFVVLPKDFRLKNFTQLIPAMISGIFLDANLYLFSFLTVENYVLRLCLLVLGCAVLALGLYLMIEADLILMPADAFNSVVVKRTRMKWGNVKSMVDCGLLVISAVIGLVFLGKIMFIREGTLINAIICGQFIKMHTWIFNHLKKSVPEAVVN</sequence>
<reference evidence="2 3" key="1">
    <citation type="submission" date="2024-03" db="EMBL/GenBank/DDBJ databases">
        <title>Human intestinal bacterial collection.</title>
        <authorList>
            <person name="Pauvert C."/>
            <person name="Hitch T.C.A."/>
            <person name="Clavel T."/>
        </authorList>
    </citation>
    <scope>NUCLEOTIDE SEQUENCE [LARGE SCALE GENOMIC DNA]</scope>
    <source>
        <strain evidence="2 3">CLA-SR-H021</strain>
    </source>
</reference>
<organism evidence="2 3">
    <name type="scientific">Enterocloster hominis</name>
    <name type="common">ex Hitch et al. 2024</name>
    <dbReference type="NCBI Taxonomy" id="1917870"/>
    <lineage>
        <taxon>Bacteria</taxon>
        <taxon>Bacillati</taxon>
        <taxon>Bacillota</taxon>
        <taxon>Clostridia</taxon>
        <taxon>Lachnospirales</taxon>
        <taxon>Lachnospiraceae</taxon>
        <taxon>Enterocloster</taxon>
    </lineage>
</organism>
<dbReference type="PANTHER" id="PTHR40078">
    <property type="entry name" value="INTEGRAL MEMBRANE PROTEIN-RELATED"/>
    <property type="match status" value="1"/>
</dbReference>
<feature type="transmembrane region" description="Helical" evidence="1">
    <location>
        <begin position="12"/>
        <end position="35"/>
    </location>
</feature>
<keyword evidence="3" id="KW-1185">Reference proteome</keyword>
<keyword evidence="1" id="KW-1133">Transmembrane helix</keyword>
<comment type="caution">
    <text evidence="2">The sequence shown here is derived from an EMBL/GenBank/DDBJ whole genome shotgun (WGS) entry which is preliminary data.</text>
</comment>